<dbReference type="STRING" id="1288826.MSNKSG1_02826"/>
<organism evidence="2 3">
    <name type="scientific">Marinobacter santoriniensis NKSG1</name>
    <dbReference type="NCBI Taxonomy" id="1288826"/>
    <lineage>
        <taxon>Bacteria</taxon>
        <taxon>Pseudomonadati</taxon>
        <taxon>Pseudomonadota</taxon>
        <taxon>Gammaproteobacteria</taxon>
        <taxon>Pseudomonadales</taxon>
        <taxon>Marinobacteraceae</taxon>
        <taxon>Marinobacter</taxon>
    </lineage>
</organism>
<keyword evidence="1" id="KW-0812">Transmembrane</keyword>
<evidence type="ECO:0000313" key="2">
    <source>
        <dbReference type="EMBL" id="EMP56958.1"/>
    </source>
</evidence>
<evidence type="ECO:0000256" key="1">
    <source>
        <dbReference type="SAM" id="Phobius"/>
    </source>
</evidence>
<gene>
    <name evidence="2" type="ORF">MSNKSG1_02826</name>
</gene>
<keyword evidence="1" id="KW-1133">Transmembrane helix</keyword>
<protein>
    <submittedName>
        <fullName evidence="2">Uncharacterized protein</fullName>
    </submittedName>
</protein>
<sequence length="67" mass="7915">MGQINYPDAFQWFSHISQHTVVGLVLLFINWTNRLNPTLQSRCQLLIDTKGIFQPIENRYYFVGRNT</sequence>
<proteinExistence type="predicted"/>
<keyword evidence="3" id="KW-1185">Reference proteome</keyword>
<name>M7D8B8_9GAMM</name>
<dbReference type="EMBL" id="APAT01000008">
    <property type="protein sequence ID" value="EMP56958.1"/>
    <property type="molecule type" value="Genomic_DNA"/>
</dbReference>
<evidence type="ECO:0000313" key="3">
    <source>
        <dbReference type="Proteomes" id="UP000011960"/>
    </source>
</evidence>
<dbReference type="Proteomes" id="UP000011960">
    <property type="component" value="Unassembled WGS sequence"/>
</dbReference>
<reference evidence="2 3" key="1">
    <citation type="journal article" date="2013" name="Genome Announc.">
        <title>Genome Sequence of Hydrothermal Arsenic-Respiring Bacterium Marinobacter santoriniensis NKSG1T.</title>
        <authorList>
            <person name="Handley K.M."/>
            <person name="Upton M."/>
            <person name="Beatson S.A."/>
            <person name="Hery M."/>
            <person name="Lloyd J.R."/>
        </authorList>
    </citation>
    <scope>NUCLEOTIDE SEQUENCE [LARGE SCALE GENOMIC DNA]</scope>
    <source>
        <strain evidence="2 3">NKSG1</strain>
    </source>
</reference>
<keyword evidence="1" id="KW-0472">Membrane</keyword>
<feature type="transmembrane region" description="Helical" evidence="1">
    <location>
        <begin position="12"/>
        <end position="32"/>
    </location>
</feature>
<accession>M7D8B8</accession>
<comment type="caution">
    <text evidence="2">The sequence shown here is derived from an EMBL/GenBank/DDBJ whole genome shotgun (WGS) entry which is preliminary data.</text>
</comment>
<dbReference type="AlphaFoldDB" id="M7D8B8"/>